<dbReference type="InterPro" id="IPR011032">
    <property type="entry name" value="GroES-like_sf"/>
</dbReference>
<sequence>MQIENTDSIDDDGDDDRTILALVRNPATLHELALHTLPIPIPRGPDEHLVQVHAVALTHGELAWAEPAALNLAIPGYEVAGTVVLAPKASPFQPGTEVYACTSLARPGSAREYTIALTSEMSQKPENLSWEEAATVPLSALTAWQALFVHGGLTLPQAPPPSVILSSSSLTQNEPSSLPPIQPPRLSSSSSRPTSRPTSRPASRPSSSRPSSSSSSSATTTHHRPRHFFSDDTNANKRVLITAAAGGVGLWAVQLARLAGVGHITATCGPANTDFVRSLGAHRVVDYTAALLRGSSSGSSGGSGRNLPAQGGGGGSSGRPRSVSQPRHYGGGGGGSGGTSNGIVGGGGGGSSSSDKYDLVLDGVGTTEALRRAWTSARHGGTVISVATPADRLRPDTGVGMDVKSVWFRVQADSRQLQAVTDLIERKAAKAHFDSAFPLEQYDAAVARAQSVHRRGKVVLHLA</sequence>
<comment type="pathway">
    <text evidence="1">Secondary metabolite biosynthesis.</text>
</comment>
<dbReference type="EMBL" id="AZHD01000004">
    <property type="protein sequence ID" value="OAA64642.1"/>
    <property type="molecule type" value="Genomic_DNA"/>
</dbReference>
<dbReference type="SUPFAM" id="SSF51735">
    <property type="entry name" value="NAD(P)-binding Rossmann-fold domains"/>
    <property type="match status" value="1"/>
</dbReference>
<protein>
    <submittedName>
        <fullName evidence="4">Alcohol dehydrogenase</fullName>
    </submittedName>
</protein>
<keyword evidence="5" id="KW-1185">Reference proteome</keyword>
<dbReference type="InterPro" id="IPR036291">
    <property type="entry name" value="NAD(P)-bd_dom_sf"/>
</dbReference>
<feature type="compositionally biased region" description="Gly residues" evidence="2">
    <location>
        <begin position="299"/>
        <end position="317"/>
    </location>
</feature>
<evidence type="ECO:0000313" key="4">
    <source>
        <dbReference type="EMBL" id="OAA64642.1"/>
    </source>
</evidence>
<dbReference type="Pfam" id="PF08240">
    <property type="entry name" value="ADH_N"/>
    <property type="match status" value="1"/>
</dbReference>
<evidence type="ECO:0000256" key="2">
    <source>
        <dbReference type="SAM" id="MobiDB-lite"/>
    </source>
</evidence>
<dbReference type="STRING" id="1081102.A0A162J6X4"/>
<evidence type="ECO:0000259" key="3">
    <source>
        <dbReference type="SMART" id="SM00829"/>
    </source>
</evidence>
<dbReference type="OrthoDB" id="3509362at2759"/>
<dbReference type="InterPro" id="IPR020843">
    <property type="entry name" value="ER"/>
</dbReference>
<feature type="region of interest" description="Disordered" evidence="2">
    <location>
        <begin position="294"/>
        <end position="353"/>
    </location>
</feature>
<dbReference type="CDD" id="cd05289">
    <property type="entry name" value="MDR_like_2"/>
    <property type="match status" value="1"/>
</dbReference>
<organism evidence="4 5">
    <name type="scientific">Niveomyces insectorum RCEF 264</name>
    <dbReference type="NCBI Taxonomy" id="1081102"/>
    <lineage>
        <taxon>Eukaryota</taxon>
        <taxon>Fungi</taxon>
        <taxon>Dikarya</taxon>
        <taxon>Ascomycota</taxon>
        <taxon>Pezizomycotina</taxon>
        <taxon>Sordariomycetes</taxon>
        <taxon>Hypocreomycetidae</taxon>
        <taxon>Hypocreales</taxon>
        <taxon>Cordycipitaceae</taxon>
        <taxon>Niveomyces</taxon>
    </lineage>
</organism>
<dbReference type="Proteomes" id="UP000076874">
    <property type="component" value="Unassembled WGS sequence"/>
</dbReference>
<accession>A0A162J6X4</accession>
<feature type="region of interest" description="Disordered" evidence="2">
    <location>
        <begin position="164"/>
        <end position="231"/>
    </location>
</feature>
<dbReference type="GO" id="GO:0008270">
    <property type="term" value="F:zinc ion binding"/>
    <property type="evidence" value="ECO:0007669"/>
    <property type="project" value="InterPro"/>
</dbReference>
<dbReference type="Gene3D" id="3.90.180.10">
    <property type="entry name" value="Medium-chain alcohol dehydrogenases, catalytic domain"/>
    <property type="match status" value="2"/>
</dbReference>
<dbReference type="GO" id="GO:0016491">
    <property type="term" value="F:oxidoreductase activity"/>
    <property type="evidence" value="ECO:0007669"/>
    <property type="project" value="InterPro"/>
</dbReference>
<evidence type="ECO:0000313" key="5">
    <source>
        <dbReference type="Proteomes" id="UP000076874"/>
    </source>
</evidence>
<dbReference type="SMART" id="SM00829">
    <property type="entry name" value="PKS_ER"/>
    <property type="match status" value="1"/>
</dbReference>
<feature type="domain" description="Enoyl reductase (ER)" evidence="3">
    <location>
        <begin position="27"/>
        <end position="460"/>
    </location>
</feature>
<feature type="compositionally biased region" description="Gly residues" evidence="2">
    <location>
        <begin position="329"/>
        <end position="351"/>
    </location>
</feature>
<dbReference type="Gene3D" id="3.40.50.720">
    <property type="entry name" value="NAD(P)-binding Rossmann-like Domain"/>
    <property type="match status" value="2"/>
</dbReference>
<dbReference type="Pfam" id="PF13602">
    <property type="entry name" value="ADH_zinc_N_2"/>
    <property type="match status" value="1"/>
</dbReference>
<gene>
    <name evidence="4" type="ORF">SPI_03289</name>
</gene>
<dbReference type="SUPFAM" id="SSF50129">
    <property type="entry name" value="GroES-like"/>
    <property type="match status" value="1"/>
</dbReference>
<dbReference type="InterPro" id="IPR052733">
    <property type="entry name" value="Chloroplast_QOR"/>
</dbReference>
<reference evidence="4 5" key="1">
    <citation type="journal article" date="2016" name="Genome Biol. Evol.">
        <title>Divergent and convergent evolution of fungal pathogenicity.</title>
        <authorList>
            <person name="Shang Y."/>
            <person name="Xiao G."/>
            <person name="Zheng P."/>
            <person name="Cen K."/>
            <person name="Zhan S."/>
            <person name="Wang C."/>
        </authorList>
    </citation>
    <scope>NUCLEOTIDE SEQUENCE [LARGE SCALE GENOMIC DNA]</scope>
    <source>
        <strain evidence="4 5">RCEF 264</strain>
    </source>
</reference>
<name>A0A162J6X4_9HYPO</name>
<feature type="compositionally biased region" description="Low complexity" evidence="2">
    <location>
        <begin position="184"/>
        <end position="220"/>
    </location>
</feature>
<dbReference type="AlphaFoldDB" id="A0A162J6X4"/>
<evidence type="ECO:0000256" key="1">
    <source>
        <dbReference type="ARBA" id="ARBA00005179"/>
    </source>
</evidence>
<dbReference type="PANTHER" id="PTHR44013">
    <property type="entry name" value="ZINC-TYPE ALCOHOL DEHYDROGENASE-LIKE PROTEIN C16A3.02C"/>
    <property type="match status" value="1"/>
</dbReference>
<proteinExistence type="predicted"/>
<dbReference type="InterPro" id="IPR002364">
    <property type="entry name" value="Quin_OxRdtase/zeta-crystal_CS"/>
</dbReference>
<dbReference type="PANTHER" id="PTHR44013:SF1">
    <property type="entry name" value="ZINC-TYPE ALCOHOL DEHYDROGENASE-LIKE PROTEIN C16A3.02C"/>
    <property type="match status" value="1"/>
</dbReference>
<dbReference type="PROSITE" id="PS01162">
    <property type="entry name" value="QOR_ZETA_CRYSTAL"/>
    <property type="match status" value="1"/>
</dbReference>
<dbReference type="InterPro" id="IPR013154">
    <property type="entry name" value="ADH-like_N"/>
</dbReference>
<comment type="caution">
    <text evidence="4">The sequence shown here is derived from an EMBL/GenBank/DDBJ whole genome shotgun (WGS) entry which is preliminary data.</text>
</comment>